<dbReference type="Proteomes" id="UP001596337">
    <property type="component" value="Unassembled WGS sequence"/>
</dbReference>
<evidence type="ECO:0000313" key="3">
    <source>
        <dbReference type="EMBL" id="MFC6866604.1"/>
    </source>
</evidence>
<proteinExistence type="predicted"/>
<dbReference type="PANTHER" id="PTHR33371">
    <property type="entry name" value="INTERMEMBRANE PHOSPHOLIPID TRANSPORT SYSTEM BINDING PROTEIN MLAD-RELATED"/>
    <property type="match status" value="1"/>
</dbReference>
<name>A0ABW2BVK8_9PSEU</name>
<feature type="domain" description="Mce/MlaD" evidence="1">
    <location>
        <begin position="40"/>
        <end position="110"/>
    </location>
</feature>
<evidence type="ECO:0000313" key="4">
    <source>
        <dbReference type="Proteomes" id="UP001596337"/>
    </source>
</evidence>
<keyword evidence="4" id="KW-1185">Reference proteome</keyword>
<gene>
    <name evidence="3" type="ORF">ACFQGD_05545</name>
</gene>
<evidence type="ECO:0000259" key="2">
    <source>
        <dbReference type="Pfam" id="PF11887"/>
    </source>
</evidence>
<dbReference type="InterPro" id="IPR024516">
    <property type="entry name" value="Mce_C"/>
</dbReference>
<dbReference type="InterPro" id="IPR003399">
    <property type="entry name" value="Mce/MlaD"/>
</dbReference>
<organism evidence="3 4">
    <name type="scientific">Haloechinothrix salitolerans</name>
    <dbReference type="NCBI Taxonomy" id="926830"/>
    <lineage>
        <taxon>Bacteria</taxon>
        <taxon>Bacillati</taxon>
        <taxon>Actinomycetota</taxon>
        <taxon>Actinomycetes</taxon>
        <taxon>Pseudonocardiales</taxon>
        <taxon>Pseudonocardiaceae</taxon>
        <taxon>Haloechinothrix</taxon>
    </lineage>
</organism>
<feature type="domain" description="Mammalian cell entry C-terminal" evidence="2">
    <location>
        <begin position="117"/>
        <end position="296"/>
    </location>
</feature>
<dbReference type="Pfam" id="PF02470">
    <property type="entry name" value="MlaD"/>
    <property type="match status" value="1"/>
</dbReference>
<dbReference type="NCBIfam" id="TIGR00996">
    <property type="entry name" value="Mtu_fam_mce"/>
    <property type="match status" value="1"/>
</dbReference>
<dbReference type="InterPro" id="IPR005693">
    <property type="entry name" value="Mce"/>
</dbReference>
<reference evidence="4" key="1">
    <citation type="journal article" date="2019" name="Int. J. Syst. Evol. Microbiol.">
        <title>The Global Catalogue of Microorganisms (GCM) 10K type strain sequencing project: providing services to taxonomists for standard genome sequencing and annotation.</title>
        <authorList>
            <consortium name="The Broad Institute Genomics Platform"/>
            <consortium name="The Broad Institute Genome Sequencing Center for Infectious Disease"/>
            <person name="Wu L."/>
            <person name="Ma J."/>
        </authorList>
    </citation>
    <scope>NUCLEOTIDE SEQUENCE [LARGE SCALE GENOMIC DNA]</scope>
    <source>
        <strain evidence="4">KCTC 32255</strain>
    </source>
</reference>
<dbReference type="InterPro" id="IPR052336">
    <property type="entry name" value="MlaD_Phospholipid_Transporter"/>
</dbReference>
<dbReference type="PANTHER" id="PTHR33371:SF17">
    <property type="entry name" value="MCE-FAMILY PROTEIN MCE1B"/>
    <property type="match status" value="1"/>
</dbReference>
<sequence length="343" mass="36776">MRGVLPSLLKLIAFTVVTVVLTGVLAATIANTNFGDTSGFAARFTDVSGLKAGDDVRISGVKVGQVRAIEIGEDAVATVHFDVGESHRLPSTTTAQVKYRNVIGQRYLALGTHVASDEPLRKGDVIGVDRTTPALNLTVLFNGFKPLFTALDPKQVNQLSYEIIQVFQGEGGTISSLLRHTASLTSTIADRDQVIGEVVGNLNDVLGTINHRDEQAKELIDALQQLISGLAEKRKPIGEATQALGALTGSVSGLVSDTRQPLRKNVRALNDLAGTLSKDAPVLDEILHRLPRNLKKYTRVLSYGSWYNYYLCDISGTVGIGSLNVTIPVVPLPATERPERCGP</sequence>
<dbReference type="EMBL" id="JBHSXX010000001">
    <property type="protein sequence ID" value="MFC6866604.1"/>
    <property type="molecule type" value="Genomic_DNA"/>
</dbReference>
<dbReference type="RefSeq" id="WP_345395857.1">
    <property type="nucleotide sequence ID" value="NZ_BAABLA010000024.1"/>
</dbReference>
<accession>A0ABW2BVK8</accession>
<evidence type="ECO:0000259" key="1">
    <source>
        <dbReference type="Pfam" id="PF02470"/>
    </source>
</evidence>
<comment type="caution">
    <text evidence="3">The sequence shown here is derived from an EMBL/GenBank/DDBJ whole genome shotgun (WGS) entry which is preliminary data.</text>
</comment>
<dbReference type="Pfam" id="PF11887">
    <property type="entry name" value="Mce4_CUP1"/>
    <property type="match status" value="1"/>
</dbReference>
<protein>
    <submittedName>
        <fullName evidence="3">MCE family protein</fullName>
    </submittedName>
</protein>